<sequence>MLRKAFQFQSLFLLILISSLNLASQHSNAYPLSTQSRWIIDDSTNERVKLVCGNWAGHLEPMIPEGLDRIPLQEIVGELVKNDFNCVRLTYAIYMWTRNGNHTVNDTLNGLDAPDAVVAGIAKNNPSILKMTHIDAFDAVVNELGNQNIKVLLDNHVSEPKWCCNGDDENGFFNDRHFDPQEWIQGLNLAAEHFNGHAPIVAMSLRNELRGPRQNVNDWYNYMSQAALAIHKSNPNVLVVISGLNYDTELQFLRNKPLNIDLGKKMVYETHLYSWSVGLKDVWIKQPLNRVCANSISTLDERAGFLITGENAVPLIMTEFGFDETGSSVADDRFLTCLQTYLVGNDLDWGLWAFQGGYYVNVDKVPVNETFGVLDYTWLNLRYPNFTNKFQLLQRKNQDPTSKLSNAYILYHPLSGNCAQVNNNNELEIGSCANQNKWTYNGSQILFNNTSKCLTSAGEGFPVSVSDNCQSKNSSWQTASLSKLHLATVDQDGKQLCLQDSNSSVVASKCICINDDSLCLDDPQSQWFQLVATNV</sequence>
<organism evidence="1 2">
    <name type="scientific">Trifolium pratense</name>
    <name type="common">Red clover</name>
    <dbReference type="NCBI Taxonomy" id="57577"/>
    <lineage>
        <taxon>Eukaryota</taxon>
        <taxon>Viridiplantae</taxon>
        <taxon>Streptophyta</taxon>
        <taxon>Embryophyta</taxon>
        <taxon>Tracheophyta</taxon>
        <taxon>Spermatophyta</taxon>
        <taxon>Magnoliopsida</taxon>
        <taxon>eudicotyledons</taxon>
        <taxon>Gunneridae</taxon>
        <taxon>Pentapetalae</taxon>
        <taxon>rosids</taxon>
        <taxon>fabids</taxon>
        <taxon>Fabales</taxon>
        <taxon>Fabaceae</taxon>
        <taxon>Papilionoideae</taxon>
        <taxon>50 kb inversion clade</taxon>
        <taxon>NPAAA clade</taxon>
        <taxon>Hologalegina</taxon>
        <taxon>IRL clade</taxon>
        <taxon>Trifolieae</taxon>
        <taxon>Trifolium</taxon>
    </lineage>
</organism>
<proteinExistence type="predicted"/>
<protein>
    <submittedName>
        <fullName evidence="1">Uncharacterized protein</fullName>
    </submittedName>
</protein>
<evidence type="ECO:0000313" key="2">
    <source>
        <dbReference type="Proteomes" id="UP001177021"/>
    </source>
</evidence>
<comment type="caution">
    <text evidence="1">The sequence shown here is derived from an EMBL/GenBank/DDBJ whole genome shotgun (WGS) entry which is preliminary data.</text>
</comment>
<dbReference type="EMBL" id="CASHSV030000311">
    <property type="protein sequence ID" value="CAJ2657758.1"/>
    <property type="molecule type" value="Genomic_DNA"/>
</dbReference>
<gene>
    <name evidence="1" type="ORF">MILVUS5_LOCUS24270</name>
</gene>
<keyword evidence="2" id="KW-1185">Reference proteome</keyword>
<name>A0ACB0KMQ2_TRIPR</name>
<reference evidence="1" key="1">
    <citation type="submission" date="2023-10" db="EMBL/GenBank/DDBJ databases">
        <authorList>
            <person name="Rodriguez Cubillos JULIANA M."/>
            <person name="De Vega J."/>
        </authorList>
    </citation>
    <scope>NUCLEOTIDE SEQUENCE</scope>
</reference>
<evidence type="ECO:0000313" key="1">
    <source>
        <dbReference type="EMBL" id="CAJ2657758.1"/>
    </source>
</evidence>
<dbReference type="Proteomes" id="UP001177021">
    <property type="component" value="Unassembled WGS sequence"/>
</dbReference>
<accession>A0ACB0KMQ2</accession>